<evidence type="ECO:0000256" key="6">
    <source>
        <dbReference type="ARBA" id="ARBA00022679"/>
    </source>
</evidence>
<keyword evidence="9 15" id="KW-0418">Kinase</keyword>
<dbReference type="BioCyc" id="HAUR316274:GHYA-248-MONOMER"/>
<name>A9B6J4_HERA2</name>
<keyword evidence="7 15" id="KW-0548">Nucleotidyltransferase</keyword>
<comment type="similarity">
    <text evidence="15">Belongs to the ribF family.</text>
</comment>
<gene>
    <name evidence="17" type="ordered locus">Haur_0245</name>
</gene>
<dbReference type="eggNOG" id="COG0196">
    <property type="taxonomic scope" value="Bacteria"/>
</dbReference>
<keyword evidence="11 15" id="KW-0067">ATP-binding</keyword>
<comment type="function">
    <text evidence="1">Catalyzes the phosphorylation of riboflavin to FMN followed by the adenylation of FMN to FAD.</text>
</comment>
<evidence type="ECO:0000256" key="3">
    <source>
        <dbReference type="ARBA" id="ARBA00005201"/>
    </source>
</evidence>
<dbReference type="KEGG" id="hau:Haur_0245"/>
<feature type="domain" description="Riboflavin kinase" evidence="16">
    <location>
        <begin position="186"/>
        <end position="312"/>
    </location>
</feature>
<evidence type="ECO:0000256" key="15">
    <source>
        <dbReference type="PIRNR" id="PIRNR004491"/>
    </source>
</evidence>
<dbReference type="InterPro" id="IPR023465">
    <property type="entry name" value="Riboflavin_kinase_dom_sf"/>
</dbReference>
<dbReference type="PANTHER" id="PTHR22749:SF6">
    <property type="entry name" value="RIBOFLAVIN KINASE"/>
    <property type="match status" value="1"/>
</dbReference>
<dbReference type="InterPro" id="IPR015864">
    <property type="entry name" value="FAD_synthase"/>
</dbReference>
<dbReference type="GO" id="GO:0009398">
    <property type="term" value="P:FMN biosynthetic process"/>
    <property type="evidence" value="ECO:0007669"/>
    <property type="project" value="UniProtKB-UniRule"/>
</dbReference>
<sequence length="314" mass="35105">MNWNQAMHFAELASVHYQTPTLLTIGKFDGVHQAHQQLLRRLVERARQHNCHSAVLTFDPHPDEILRPEREIRYLTTINERAALMQELGIDLLAVLPFTHATSQLSPKAFLQLLLNHVPVRELWVGPDFKLGHRGTGTIPVLQEFGQELGFTVEPIPYWTLDGEIVSSTAIRTSLAAGDVQTANHYLGRAFSLQGTVIPGDQRGRKIGFPTANVQIASNHTLPADGVYVCKVQLLDDRRSFGAVTNIGVRPTFGVLGRAVEAHLFDFNEDIYGRPLRVSFLQHIRGEQKFAGIEQLVAQIGRDAQFAREWLANA</sequence>
<dbReference type="EC" id="2.7.1.26" evidence="15"/>
<evidence type="ECO:0000256" key="4">
    <source>
        <dbReference type="ARBA" id="ARBA00022630"/>
    </source>
</evidence>
<evidence type="ECO:0000313" key="17">
    <source>
        <dbReference type="EMBL" id="ABX02897.1"/>
    </source>
</evidence>
<dbReference type="GO" id="GO:0006747">
    <property type="term" value="P:FAD biosynthetic process"/>
    <property type="evidence" value="ECO:0007669"/>
    <property type="project" value="UniProtKB-UniRule"/>
</dbReference>
<evidence type="ECO:0000256" key="5">
    <source>
        <dbReference type="ARBA" id="ARBA00022643"/>
    </source>
</evidence>
<keyword evidence="12" id="KW-0511">Multifunctional enzyme</keyword>
<dbReference type="UniPathway" id="UPA00277">
    <property type="reaction ID" value="UER00407"/>
</dbReference>
<evidence type="ECO:0000256" key="8">
    <source>
        <dbReference type="ARBA" id="ARBA00022741"/>
    </source>
</evidence>
<keyword evidence="5 15" id="KW-0288">FMN</keyword>
<dbReference type="NCBIfam" id="NF004162">
    <property type="entry name" value="PRK05627.1-5"/>
    <property type="match status" value="1"/>
</dbReference>
<proteinExistence type="inferred from homology"/>
<dbReference type="CDD" id="cd02064">
    <property type="entry name" value="FAD_synthetase_N"/>
    <property type="match status" value="1"/>
</dbReference>
<evidence type="ECO:0000256" key="10">
    <source>
        <dbReference type="ARBA" id="ARBA00022827"/>
    </source>
</evidence>
<reference evidence="17 18" key="1">
    <citation type="journal article" date="2011" name="Stand. Genomic Sci.">
        <title>Complete genome sequence of the filamentous gliding predatory bacterium Herpetosiphon aurantiacus type strain (114-95(T)).</title>
        <authorList>
            <person name="Kiss H."/>
            <person name="Nett M."/>
            <person name="Domin N."/>
            <person name="Martin K."/>
            <person name="Maresca J.A."/>
            <person name="Copeland A."/>
            <person name="Lapidus A."/>
            <person name="Lucas S."/>
            <person name="Berry K.W."/>
            <person name="Glavina Del Rio T."/>
            <person name="Dalin E."/>
            <person name="Tice H."/>
            <person name="Pitluck S."/>
            <person name="Richardson P."/>
            <person name="Bruce D."/>
            <person name="Goodwin L."/>
            <person name="Han C."/>
            <person name="Detter J.C."/>
            <person name="Schmutz J."/>
            <person name="Brettin T."/>
            <person name="Land M."/>
            <person name="Hauser L."/>
            <person name="Kyrpides N.C."/>
            <person name="Ivanova N."/>
            <person name="Goker M."/>
            <person name="Woyke T."/>
            <person name="Klenk H.P."/>
            <person name="Bryant D.A."/>
        </authorList>
    </citation>
    <scope>NUCLEOTIDE SEQUENCE [LARGE SCALE GENOMIC DNA]</scope>
    <source>
        <strain evidence="18">ATCC 23779 / DSM 785 / 114-95</strain>
    </source>
</reference>
<evidence type="ECO:0000256" key="12">
    <source>
        <dbReference type="ARBA" id="ARBA00023268"/>
    </source>
</evidence>
<comment type="pathway">
    <text evidence="3 15">Cofactor biosynthesis; FMN biosynthesis; FMN from riboflavin (ATP route): step 1/1.</text>
</comment>
<dbReference type="AlphaFoldDB" id="A9B6J4"/>
<dbReference type="FunCoup" id="A9B6J4">
    <property type="interactions" value="421"/>
</dbReference>
<dbReference type="GO" id="GO:0008531">
    <property type="term" value="F:riboflavin kinase activity"/>
    <property type="evidence" value="ECO:0007669"/>
    <property type="project" value="UniProtKB-UniRule"/>
</dbReference>
<dbReference type="GO" id="GO:0009231">
    <property type="term" value="P:riboflavin biosynthetic process"/>
    <property type="evidence" value="ECO:0007669"/>
    <property type="project" value="InterPro"/>
</dbReference>
<organism evidence="17 18">
    <name type="scientific">Herpetosiphon aurantiacus (strain ATCC 23779 / DSM 785 / 114-95)</name>
    <dbReference type="NCBI Taxonomy" id="316274"/>
    <lineage>
        <taxon>Bacteria</taxon>
        <taxon>Bacillati</taxon>
        <taxon>Chloroflexota</taxon>
        <taxon>Chloroflexia</taxon>
        <taxon>Herpetosiphonales</taxon>
        <taxon>Herpetosiphonaceae</taxon>
        <taxon>Herpetosiphon</taxon>
    </lineage>
</organism>
<dbReference type="InterPro" id="IPR015865">
    <property type="entry name" value="Riboflavin_kinase_bac/euk"/>
</dbReference>
<dbReference type="STRING" id="316274.Haur_0245"/>
<dbReference type="UniPathway" id="UPA00276">
    <property type="reaction ID" value="UER00406"/>
</dbReference>
<dbReference type="InterPro" id="IPR014729">
    <property type="entry name" value="Rossmann-like_a/b/a_fold"/>
</dbReference>
<dbReference type="NCBIfam" id="TIGR00083">
    <property type="entry name" value="ribF"/>
    <property type="match status" value="1"/>
</dbReference>
<dbReference type="Gene3D" id="2.40.30.30">
    <property type="entry name" value="Riboflavin kinase-like"/>
    <property type="match status" value="1"/>
</dbReference>
<evidence type="ECO:0000256" key="11">
    <source>
        <dbReference type="ARBA" id="ARBA00022840"/>
    </source>
</evidence>
<dbReference type="PANTHER" id="PTHR22749">
    <property type="entry name" value="RIBOFLAVIN KINASE/FMN ADENYLYLTRANSFERASE"/>
    <property type="match status" value="1"/>
</dbReference>
<evidence type="ECO:0000256" key="9">
    <source>
        <dbReference type="ARBA" id="ARBA00022777"/>
    </source>
</evidence>
<comment type="catalytic activity">
    <reaction evidence="13 15">
        <text>riboflavin + ATP = FMN + ADP + H(+)</text>
        <dbReference type="Rhea" id="RHEA:14357"/>
        <dbReference type="ChEBI" id="CHEBI:15378"/>
        <dbReference type="ChEBI" id="CHEBI:30616"/>
        <dbReference type="ChEBI" id="CHEBI:57986"/>
        <dbReference type="ChEBI" id="CHEBI:58210"/>
        <dbReference type="ChEBI" id="CHEBI:456216"/>
        <dbReference type="EC" id="2.7.1.26"/>
    </reaction>
</comment>
<evidence type="ECO:0000259" key="16">
    <source>
        <dbReference type="SMART" id="SM00904"/>
    </source>
</evidence>
<comment type="pathway">
    <text evidence="2 15">Cofactor biosynthesis; FAD biosynthesis; FAD from FMN: step 1/1.</text>
</comment>
<dbReference type="InterPro" id="IPR002606">
    <property type="entry name" value="Riboflavin_kinase_bac"/>
</dbReference>
<evidence type="ECO:0000256" key="14">
    <source>
        <dbReference type="ARBA" id="ARBA00049494"/>
    </source>
</evidence>
<evidence type="ECO:0000256" key="13">
    <source>
        <dbReference type="ARBA" id="ARBA00047880"/>
    </source>
</evidence>
<dbReference type="SMART" id="SM00904">
    <property type="entry name" value="Flavokinase"/>
    <property type="match status" value="1"/>
</dbReference>
<dbReference type="Pfam" id="PF06574">
    <property type="entry name" value="FAD_syn"/>
    <property type="match status" value="1"/>
</dbReference>
<evidence type="ECO:0000256" key="2">
    <source>
        <dbReference type="ARBA" id="ARBA00004726"/>
    </source>
</evidence>
<dbReference type="InParanoid" id="A9B6J4"/>
<dbReference type="PIRSF" id="PIRSF004491">
    <property type="entry name" value="FAD_Synth"/>
    <property type="match status" value="1"/>
</dbReference>
<dbReference type="InterPro" id="IPR023468">
    <property type="entry name" value="Riboflavin_kinase"/>
</dbReference>
<protein>
    <recommendedName>
        <fullName evidence="15">Riboflavin biosynthesis protein</fullName>
    </recommendedName>
    <domain>
        <recommendedName>
            <fullName evidence="15">Riboflavin kinase</fullName>
            <ecNumber evidence="15">2.7.1.26</ecNumber>
        </recommendedName>
        <alternativeName>
            <fullName evidence="15">Flavokinase</fullName>
        </alternativeName>
    </domain>
    <domain>
        <recommendedName>
            <fullName evidence="15">FMN adenylyltransferase</fullName>
            <ecNumber evidence="15">2.7.7.2</ecNumber>
        </recommendedName>
        <alternativeName>
            <fullName evidence="15">FAD pyrophosphorylase</fullName>
        </alternativeName>
        <alternativeName>
            <fullName evidence="15">FAD synthase</fullName>
        </alternativeName>
    </domain>
</protein>
<dbReference type="Pfam" id="PF01687">
    <property type="entry name" value="Flavokinase"/>
    <property type="match status" value="1"/>
</dbReference>
<dbReference type="FunFam" id="2.40.30.30:FF:000003">
    <property type="entry name" value="Riboflavin biosynthesis protein"/>
    <property type="match status" value="1"/>
</dbReference>
<accession>A9B6J4</accession>
<dbReference type="SUPFAM" id="SSF52374">
    <property type="entry name" value="Nucleotidylyl transferase"/>
    <property type="match status" value="1"/>
</dbReference>
<dbReference type="NCBIfam" id="NF004160">
    <property type="entry name" value="PRK05627.1-3"/>
    <property type="match status" value="1"/>
</dbReference>
<dbReference type="SUPFAM" id="SSF82114">
    <property type="entry name" value="Riboflavin kinase-like"/>
    <property type="match status" value="1"/>
</dbReference>
<keyword evidence="8 15" id="KW-0547">Nucleotide-binding</keyword>
<dbReference type="GO" id="GO:0005524">
    <property type="term" value="F:ATP binding"/>
    <property type="evidence" value="ECO:0007669"/>
    <property type="project" value="UniProtKB-UniRule"/>
</dbReference>
<dbReference type="EMBL" id="CP000875">
    <property type="protein sequence ID" value="ABX02897.1"/>
    <property type="molecule type" value="Genomic_DNA"/>
</dbReference>
<comment type="catalytic activity">
    <reaction evidence="14 15">
        <text>FMN + ATP + H(+) = FAD + diphosphate</text>
        <dbReference type="Rhea" id="RHEA:17237"/>
        <dbReference type="ChEBI" id="CHEBI:15378"/>
        <dbReference type="ChEBI" id="CHEBI:30616"/>
        <dbReference type="ChEBI" id="CHEBI:33019"/>
        <dbReference type="ChEBI" id="CHEBI:57692"/>
        <dbReference type="ChEBI" id="CHEBI:58210"/>
        <dbReference type="EC" id="2.7.7.2"/>
    </reaction>
</comment>
<dbReference type="EC" id="2.7.7.2" evidence="15"/>
<keyword evidence="4 15" id="KW-0285">Flavoprotein</keyword>
<dbReference type="Gene3D" id="3.40.50.620">
    <property type="entry name" value="HUPs"/>
    <property type="match status" value="1"/>
</dbReference>
<dbReference type="FunFam" id="3.40.50.620:FF:000021">
    <property type="entry name" value="Riboflavin biosynthesis protein"/>
    <property type="match status" value="1"/>
</dbReference>
<dbReference type="Proteomes" id="UP000000787">
    <property type="component" value="Chromosome"/>
</dbReference>
<keyword evidence="6 15" id="KW-0808">Transferase</keyword>
<evidence type="ECO:0000313" key="18">
    <source>
        <dbReference type="Proteomes" id="UP000000787"/>
    </source>
</evidence>
<dbReference type="HOGENOM" id="CLU_048437_0_2_0"/>
<evidence type="ECO:0000256" key="7">
    <source>
        <dbReference type="ARBA" id="ARBA00022695"/>
    </source>
</evidence>
<keyword evidence="10 15" id="KW-0274">FAD</keyword>
<keyword evidence="18" id="KW-1185">Reference proteome</keyword>
<evidence type="ECO:0000256" key="1">
    <source>
        <dbReference type="ARBA" id="ARBA00002121"/>
    </source>
</evidence>
<dbReference type="GO" id="GO:0003919">
    <property type="term" value="F:FMN adenylyltransferase activity"/>
    <property type="evidence" value="ECO:0007669"/>
    <property type="project" value="UniProtKB-UniRule"/>
</dbReference>